<proteinExistence type="inferred from homology"/>
<feature type="domain" description="HIT-type" evidence="15">
    <location>
        <begin position="10"/>
        <end position="44"/>
    </location>
</feature>
<evidence type="ECO:0000256" key="3">
    <source>
        <dbReference type="ARBA" id="ARBA00022553"/>
    </source>
</evidence>
<evidence type="ECO:0000256" key="2">
    <source>
        <dbReference type="ARBA" id="ARBA00022517"/>
    </source>
</evidence>
<keyword evidence="1" id="KW-1017">Isopeptide bond</keyword>
<sequence>MDQPLLSELCSICHNEAPKYKCPRCSARTCSLECSKKHKQRAQCSGIRDPTTFVRKSQLATPAGIDHDYNYLTGVHRAINVAAEDAEERSVDAASEDGKRRRYREHPDFRARVAATRVIIDRAPEGMSRQRMNMSRWNQKRKCIMWTVEWIHADGSRDVNGRDNGVFDITPLSDAYHALLEGKIKKRKRHSLDLGVQESRAASNTNEAVQRGVQKTSGSTAPNSNKDSSQSTATPGQASSPLDDIQKVSGLPARLPTDESTQPKPDTSYGQASSASIKAESPEVSAYHFYLVKPHTSSARPVLIPISGSQSLFECLREQVVLEFPTIQVLSDTPNSLPDRFMLESDYLAQSQAEAQELDELLAHVKQPLQDDSGHVGSDGGGSVPQDVKMIAEMLQKDVGGSR</sequence>
<comment type="subunit">
    <text evidence="10">Interacts with FBL, SNU13, NOP58, NUFIP1, RUVBL1, RUVBL2 and TAF9. Interacts (via HIT-type zinc finger) with the RUVBL1/RUVBL2 complex in the presence of ADP.</text>
</comment>
<dbReference type="eggNOG" id="KOG2858">
    <property type="taxonomic scope" value="Eukaryota"/>
</dbReference>
<dbReference type="CDD" id="cd23023">
    <property type="entry name" value="zf-HIT_BCD1"/>
    <property type="match status" value="1"/>
</dbReference>
<dbReference type="GO" id="GO:0000463">
    <property type="term" value="P:maturation of LSU-rRNA from tricistronic rRNA transcript (SSU-rRNA, 5.8S rRNA, LSU-rRNA)"/>
    <property type="evidence" value="ECO:0007669"/>
    <property type="project" value="TreeGrafter"/>
</dbReference>
<organism evidence="16 17">
    <name type="scientific">Coniosporium apollinis (strain CBS 100218)</name>
    <name type="common">Rock-inhabiting black yeast</name>
    <dbReference type="NCBI Taxonomy" id="1168221"/>
    <lineage>
        <taxon>Eukaryota</taxon>
        <taxon>Fungi</taxon>
        <taxon>Dikarya</taxon>
        <taxon>Ascomycota</taxon>
        <taxon>Pezizomycotina</taxon>
        <taxon>Dothideomycetes</taxon>
        <taxon>Dothideomycetes incertae sedis</taxon>
        <taxon>Coniosporium</taxon>
    </lineage>
</organism>
<evidence type="ECO:0000256" key="7">
    <source>
        <dbReference type="ARBA" id="ARBA00022843"/>
    </source>
</evidence>
<evidence type="ECO:0000256" key="12">
    <source>
        <dbReference type="ARBA" id="ARBA00077531"/>
    </source>
</evidence>
<keyword evidence="2" id="KW-0690">Ribosome biogenesis</keyword>
<dbReference type="Proteomes" id="UP000016924">
    <property type="component" value="Unassembled WGS sequence"/>
</dbReference>
<evidence type="ECO:0000256" key="1">
    <source>
        <dbReference type="ARBA" id="ARBA00022499"/>
    </source>
</evidence>
<name>R7YZR8_CONA1</name>
<comment type="function">
    <text evidence="8">Required for box C/D snoRNAs accumulation involved in snoRNA processing, snoRNA transport to the nucleolus and ribosome biogenesis.</text>
</comment>
<dbReference type="Pfam" id="PF04438">
    <property type="entry name" value="zf-HIT"/>
    <property type="match status" value="1"/>
</dbReference>
<gene>
    <name evidence="16" type="ORF">W97_06655</name>
</gene>
<evidence type="ECO:0000256" key="10">
    <source>
        <dbReference type="ARBA" id="ARBA00061949"/>
    </source>
</evidence>
<keyword evidence="17" id="KW-1185">Reference proteome</keyword>
<feature type="compositionally biased region" description="Polar residues" evidence="14">
    <location>
        <begin position="258"/>
        <end position="276"/>
    </location>
</feature>
<dbReference type="Gene3D" id="3.30.60.190">
    <property type="match status" value="1"/>
</dbReference>
<keyword evidence="6" id="KW-0862">Zinc</keyword>
<dbReference type="HOGENOM" id="CLU_025524_5_1_1"/>
<dbReference type="PANTHER" id="PTHR13483">
    <property type="entry name" value="BOX C_D SNORNA PROTEIN 1-RELATED"/>
    <property type="match status" value="1"/>
</dbReference>
<dbReference type="Pfam" id="PF25790">
    <property type="entry name" value="BCD1"/>
    <property type="match status" value="1"/>
</dbReference>
<evidence type="ECO:0000256" key="9">
    <source>
        <dbReference type="ARBA" id="ARBA00049654"/>
    </source>
</evidence>
<dbReference type="InterPro" id="IPR057721">
    <property type="entry name" value="BCD1_alpha/beta"/>
</dbReference>
<evidence type="ECO:0000256" key="4">
    <source>
        <dbReference type="ARBA" id="ARBA00022723"/>
    </source>
</evidence>
<dbReference type="OMA" id="HKRLAWT"/>
<dbReference type="RefSeq" id="XP_007782719.1">
    <property type="nucleotide sequence ID" value="XM_007784529.1"/>
</dbReference>
<dbReference type="AlphaFoldDB" id="R7YZR8"/>
<dbReference type="GO" id="GO:0048254">
    <property type="term" value="P:snoRNA localization"/>
    <property type="evidence" value="ECO:0007669"/>
    <property type="project" value="TreeGrafter"/>
</dbReference>
<dbReference type="SUPFAM" id="SSF144232">
    <property type="entry name" value="HIT/MYND zinc finger-like"/>
    <property type="match status" value="1"/>
</dbReference>
<evidence type="ECO:0000256" key="11">
    <source>
        <dbReference type="ARBA" id="ARBA00068630"/>
    </source>
</evidence>
<dbReference type="STRING" id="1168221.R7YZR8"/>
<dbReference type="EMBL" id="JH767587">
    <property type="protein sequence ID" value="EON67402.1"/>
    <property type="molecule type" value="Genomic_DNA"/>
</dbReference>
<feature type="compositionally biased region" description="Polar residues" evidence="14">
    <location>
        <begin position="200"/>
        <end position="240"/>
    </location>
</feature>
<dbReference type="PROSITE" id="PS51083">
    <property type="entry name" value="ZF_HIT"/>
    <property type="match status" value="1"/>
</dbReference>
<dbReference type="GO" id="GO:0070761">
    <property type="term" value="C:pre-snoRNP complex"/>
    <property type="evidence" value="ECO:0007669"/>
    <property type="project" value="TreeGrafter"/>
</dbReference>
<keyword evidence="7" id="KW-0832">Ubl conjugation</keyword>
<dbReference type="FunFam" id="3.30.60.190:FF:000001">
    <property type="entry name" value="box C/D snoRNA protein 1"/>
    <property type="match status" value="1"/>
</dbReference>
<reference evidence="17" key="1">
    <citation type="submission" date="2012-06" db="EMBL/GenBank/DDBJ databases">
        <title>The genome sequence of Coniosporium apollinis CBS 100218.</title>
        <authorList>
            <consortium name="The Broad Institute Genome Sequencing Platform"/>
            <person name="Cuomo C."/>
            <person name="Gorbushina A."/>
            <person name="Noack S."/>
            <person name="Walker B."/>
            <person name="Young S.K."/>
            <person name="Zeng Q."/>
            <person name="Gargeya S."/>
            <person name="Fitzgerald M."/>
            <person name="Haas B."/>
            <person name="Abouelleil A."/>
            <person name="Alvarado L."/>
            <person name="Arachchi H.M."/>
            <person name="Berlin A.M."/>
            <person name="Chapman S.B."/>
            <person name="Goldberg J."/>
            <person name="Griggs A."/>
            <person name="Gujja S."/>
            <person name="Hansen M."/>
            <person name="Howarth C."/>
            <person name="Imamovic A."/>
            <person name="Larimer J."/>
            <person name="McCowan C."/>
            <person name="Montmayeur A."/>
            <person name="Murphy C."/>
            <person name="Neiman D."/>
            <person name="Pearson M."/>
            <person name="Priest M."/>
            <person name="Roberts A."/>
            <person name="Saif S."/>
            <person name="Shea T."/>
            <person name="Sisk P."/>
            <person name="Sykes S."/>
            <person name="Wortman J."/>
            <person name="Nusbaum C."/>
            <person name="Birren B."/>
        </authorList>
    </citation>
    <scope>NUCLEOTIDE SEQUENCE [LARGE SCALE GENOMIC DNA]</scope>
    <source>
        <strain evidence="17">CBS 100218</strain>
    </source>
</reference>
<evidence type="ECO:0000313" key="16">
    <source>
        <dbReference type="EMBL" id="EON67402.1"/>
    </source>
</evidence>
<dbReference type="PANTHER" id="PTHR13483:SF11">
    <property type="entry name" value="ZINC FINGER HIT DOMAIN-CONTAINING PROTEIN 3"/>
    <property type="match status" value="1"/>
</dbReference>
<keyword evidence="3" id="KW-0597">Phosphoprotein</keyword>
<keyword evidence="5 13" id="KW-0863">Zinc-finger</keyword>
<dbReference type="OrthoDB" id="272357at2759"/>
<comment type="similarity">
    <text evidence="9">Belongs to the BCD1 family.</text>
</comment>
<dbReference type="GO" id="GO:0005634">
    <property type="term" value="C:nucleus"/>
    <property type="evidence" value="ECO:0007669"/>
    <property type="project" value="TreeGrafter"/>
</dbReference>
<evidence type="ECO:0000256" key="13">
    <source>
        <dbReference type="PROSITE-ProRule" id="PRU00453"/>
    </source>
</evidence>
<feature type="region of interest" description="Disordered" evidence="14">
    <location>
        <begin position="196"/>
        <end position="276"/>
    </location>
</feature>
<evidence type="ECO:0000256" key="6">
    <source>
        <dbReference type="ARBA" id="ARBA00022833"/>
    </source>
</evidence>
<evidence type="ECO:0000256" key="8">
    <source>
        <dbReference type="ARBA" id="ARBA00049598"/>
    </source>
</evidence>
<keyword evidence="4" id="KW-0479">Metal-binding</keyword>
<evidence type="ECO:0000259" key="15">
    <source>
        <dbReference type="PROSITE" id="PS51083"/>
    </source>
</evidence>
<dbReference type="InterPro" id="IPR007529">
    <property type="entry name" value="Znf_HIT"/>
</dbReference>
<evidence type="ECO:0000256" key="5">
    <source>
        <dbReference type="ARBA" id="ARBA00022771"/>
    </source>
</evidence>
<dbReference type="GO" id="GO:0000492">
    <property type="term" value="P:box C/D snoRNP assembly"/>
    <property type="evidence" value="ECO:0007669"/>
    <property type="project" value="TreeGrafter"/>
</dbReference>
<dbReference type="GeneID" id="19903966"/>
<evidence type="ECO:0000256" key="14">
    <source>
        <dbReference type="SAM" id="MobiDB-lite"/>
    </source>
</evidence>
<dbReference type="GO" id="GO:0008270">
    <property type="term" value="F:zinc ion binding"/>
    <property type="evidence" value="ECO:0007669"/>
    <property type="project" value="UniProtKB-UniRule"/>
</dbReference>
<dbReference type="InterPro" id="IPR051639">
    <property type="entry name" value="BCD1"/>
</dbReference>
<evidence type="ECO:0000313" key="17">
    <source>
        <dbReference type="Proteomes" id="UP000016924"/>
    </source>
</evidence>
<protein>
    <recommendedName>
        <fullName evidence="11">Box C/D snoRNA protein 1</fullName>
    </recommendedName>
    <alternativeName>
        <fullName evidence="12">Zinc finger HIT domain-containing protein 6</fullName>
    </alternativeName>
</protein>
<accession>R7YZR8</accession>